<dbReference type="Proteomes" id="UP001227126">
    <property type="component" value="Unassembled WGS sequence"/>
</dbReference>
<gene>
    <name evidence="2" type="ORF">QO034_19725</name>
</gene>
<evidence type="ECO:0000256" key="1">
    <source>
        <dbReference type="SAM" id="Phobius"/>
    </source>
</evidence>
<evidence type="ECO:0000313" key="2">
    <source>
        <dbReference type="EMBL" id="MDK3075313.1"/>
    </source>
</evidence>
<dbReference type="RefSeq" id="WP_284487235.1">
    <property type="nucleotide sequence ID" value="NZ_JASNJE010000034.1"/>
</dbReference>
<protein>
    <submittedName>
        <fullName evidence="2">Uncharacterized protein</fullName>
    </submittedName>
</protein>
<name>A0ABT7FJQ9_9RHOB</name>
<comment type="caution">
    <text evidence="2">The sequence shown here is derived from an EMBL/GenBank/DDBJ whole genome shotgun (WGS) entry which is preliminary data.</text>
</comment>
<keyword evidence="1" id="KW-0812">Transmembrane</keyword>
<reference evidence="2 3" key="1">
    <citation type="submission" date="2023-05" db="EMBL/GenBank/DDBJ databases">
        <title>Sedimentitalea sp. nov. JM2-8.</title>
        <authorList>
            <person name="Huang J."/>
        </authorList>
    </citation>
    <scope>NUCLEOTIDE SEQUENCE [LARGE SCALE GENOMIC DNA]</scope>
    <source>
        <strain evidence="2 3">JM2-8</strain>
    </source>
</reference>
<organism evidence="2 3">
    <name type="scientific">Sedimentitalea xiamensis</name>
    <dbReference type="NCBI Taxonomy" id="3050037"/>
    <lineage>
        <taxon>Bacteria</taxon>
        <taxon>Pseudomonadati</taxon>
        <taxon>Pseudomonadota</taxon>
        <taxon>Alphaproteobacteria</taxon>
        <taxon>Rhodobacterales</taxon>
        <taxon>Paracoccaceae</taxon>
        <taxon>Sedimentitalea</taxon>
    </lineage>
</organism>
<accession>A0ABT7FJQ9</accession>
<keyword evidence="3" id="KW-1185">Reference proteome</keyword>
<dbReference type="EMBL" id="JASNJE010000034">
    <property type="protein sequence ID" value="MDK3075313.1"/>
    <property type="molecule type" value="Genomic_DNA"/>
</dbReference>
<evidence type="ECO:0000313" key="3">
    <source>
        <dbReference type="Proteomes" id="UP001227126"/>
    </source>
</evidence>
<sequence>MVDGAVTHDDLIAGLHGLRLPETAAGGTVADVVVAVALGLILALVVAALLSPVLARETRPDRVPDLEDRLRDLRDLPDEDRAVRLLHLLAALDPDSAAELRGRIYRAGAFPESAELEDRLRRHA</sequence>
<proteinExistence type="predicted"/>
<keyword evidence="1" id="KW-0472">Membrane</keyword>
<feature type="transmembrane region" description="Helical" evidence="1">
    <location>
        <begin position="32"/>
        <end position="55"/>
    </location>
</feature>
<keyword evidence="1" id="KW-1133">Transmembrane helix</keyword>